<keyword evidence="2" id="KW-1185">Reference proteome</keyword>
<evidence type="ECO:0000313" key="1">
    <source>
        <dbReference type="EMBL" id="NXD28533.1"/>
    </source>
</evidence>
<dbReference type="PANTHER" id="PTHR23053:SF0">
    <property type="entry name" value="HYDROCEPHALUS-INDUCING PROTEIN HOMOLOG"/>
    <property type="match status" value="1"/>
</dbReference>
<dbReference type="Proteomes" id="UP000623542">
    <property type="component" value="Unassembled WGS sequence"/>
</dbReference>
<dbReference type="InterPro" id="IPR033305">
    <property type="entry name" value="Hydin-like"/>
</dbReference>
<feature type="non-terminal residue" evidence="1">
    <location>
        <position position="142"/>
    </location>
</feature>
<dbReference type="GO" id="GO:0005930">
    <property type="term" value="C:axoneme"/>
    <property type="evidence" value="ECO:0007669"/>
    <property type="project" value="TreeGrafter"/>
</dbReference>
<name>A0A851UM31_9PASS</name>
<dbReference type="GO" id="GO:1904158">
    <property type="term" value="P:axonemal central apparatus assembly"/>
    <property type="evidence" value="ECO:0007669"/>
    <property type="project" value="TreeGrafter"/>
</dbReference>
<dbReference type="GO" id="GO:0003341">
    <property type="term" value="P:cilium movement"/>
    <property type="evidence" value="ECO:0007669"/>
    <property type="project" value="TreeGrafter"/>
</dbReference>
<organism evidence="1 2">
    <name type="scientific">Elachura formosa</name>
    <name type="common">spotted wren-babbler</name>
    <dbReference type="NCBI Taxonomy" id="1463973"/>
    <lineage>
        <taxon>Eukaryota</taxon>
        <taxon>Metazoa</taxon>
        <taxon>Chordata</taxon>
        <taxon>Craniata</taxon>
        <taxon>Vertebrata</taxon>
        <taxon>Euteleostomi</taxon>
        <taxon>Archelosauria</taxon>
        <taxon>Archosauria</taxon>
        <taxon>Dinosauria</taxon>
        <taxon>Saurischia</taxon>
        <taxon>Theropoda</taxon>
        <taxon>Coelurosauria</taxon>
        <taxon>Aves</taxon>
        <taxon>Neognathae</taxon>
        <taxon>Neoaves</taxon>
        <taxon>Telluraves</taxon>
        <taxon>Australaves</taxon>
        <taxon>Passeriformes</taxon>
        <taxon>Elachuridae</taxon>
        <taxon>Elachura</taxon>
    </lineage>
</organism>
<protein>
    <submittedName>
        <fullName evidence="1">HYDIN protein</fullName>
    </submittedName>
</protein>
<sequence length="142" mass="15515">LRVSAKAVYSKYIIEPASPINFGAMIKGTKKIQTVVLENKGTVNFKFRIHQALKGASALESKRYEKPCTEVSVPPFLSEEAPLHGCSLLKHFLQGLLNLGMFTVSPCSGSIGPWGQQKITVECLAGEEGTCEEQLYIDITGR</sequence>
<dbReference type="PANTHER" id="PTHR23053">
    <property type="entry name" value="DLEC1 DELETED IN LUNG AND ESOPHAGEAL CANCER 1"/>
    <property type="match status" value="1"/>
</dbReference>
<accession>A0A851UM31</accession>
<evidence type="ECO:0000313" key="2">
    <source>
        <dbReference type="Proteomes" id="UP000623542"/>
    </source>
</evidence>
<feature type="non-terminal residue" evidence="1">
    <location>
        <position position="1"/>
    </location>
</feature>
<dbReference type="EMBL" id="WBNG01000755">
    <property type="protein sequence ID" value="NXD28533.1"/>
    <property type="molecule type" value="Genomic_DNA"/>
</dbReference>
<dbReference type="InterPro" id="IPR013783">
    <property type="entry name" value="Ig-like_fold"/>
</dbReference>
<reference evidence="1" key="1">
    <citation type="submission" date="2019-09" db="EMBL/GenBank/DDBJ databases">
        <title>Bird 10,000 Genomes (B10K) Project - Family phase.</title>
        <authorList>
            <person name="Zhang G."/>
        </authorList>
    </citation>
    <scope>NUCLEOTIDE SEQUENCE</scope>
    <source>
        <strain evidence="1">B10K-IZCAS-20218</strain>
        <tissue evidence="1">Blood</tissue>
    </source>
</reference>
<comment type="caution">
    <text evidence="1">The sequence shown here is derived from an EMBL/GenBank/DDBJ whole genome shotgun (WGS) entry which is preliminary data.</text>
</comment>
<dbReference type="Gene3D" id="2.60.40.10">
    <property type="entry name" value="Immunoglobulins"/>
    <property type="match status" value="1"/>
</dbReference>
<dbReference type="AlphaFoldDB" id="A0A851UM31"/>
<proteinExistence type="predicted"/>
<dbReference type="OrthoDB" id="442692at2759"/>
<gene>
    <name evidence="1" type="primary">Hydin_3</name>
    <name evidence="1" type="ORF">ELAFOR_R15590</name>
</gene>